<name>A0ABN7WZW5_GIGMA</name>
<dbReference type="EMBL" id="CAJVQB010070660">
    <property type="protein sequence ID" value="CAG8842907.1"/>
    <property type="molecule type" value="Genomic_DNA"/>
</dbReference>
<organism evidence="1 2">
    <name type="scientific">Gigaspora margarita</name>
    <dbReference type="NCBI Taxonomy" id="4874"/>
    <lineage>
        <taxon>Eukaryota</taxon>
        <taxon>Fungi</taxon>
        <taxon>Fungi incertae sedis</taxon>
        <taxon>Mucoromycota</taxon>
        <taxon>Glomeromycotina</taxon>
        <taxon>Glomeromycetes</taxon>
        <taxon>Diversisporales</taxon>
        <taxon>Gigasporaceae</taxon>
        <taxon>Gigaspora</taxon>
    </lineage>
</organism>
<accession>A0ABN7WZW5</accession>
<sequence length="41" mass="4764">TQKSTELNQNGKIDNNKKQILMDIDDYTEDHITKKIKSLDS</sequence>
<proteinExistence type="predicted"/>
<evidence type="ECO:0000313" key="2">
    <source>
        <dbReference type="Proteomes" id="UP000789901"/>
    </source>
</evidence>
<keyword evidence="2" id="KW-1185">Reference proteome</keyword>
<reference evidence="1 2" key="1">
    <citation type="submission" date="2021-06" db="EMBL/GenBank/DDBJ databases">
        <authorList>
            <person name="Kallberg Y."/>
            <person name="Tangrot J."/>
            <person name="Rosling A."/>
        </authorList>
    </citation>
    <scope>NUCLEOTIDE SEQUENCE [LARGE SCALE GENOMIC DNA]</scope>
    <source>
        <strain evidence="1 2">120-4 pot B 10/14</strain>
    </source>
</reference>
<protein>
    <submittedName>
        <fullName evidence="1">11794_t:CDS:1</fullName>
    </submittedName>
</protein>
<comment type="caution">
    <text evidence="1">The sequence shown here is derived from an EMBL/GenBank/DDBJ whole genome shotgun (WGS) entry which is preliminary data.</text>
</comment>
<gene>
    <name evidence="1" type="ORF">GMARGA_LOCUS36245</name>
</gene>
<evidence type="ECO:0000313" key="1">
    <source>
        <dbReference type="EMBL" id="CAG8842907.1"/>
    </source>
</evidence>
<dbReference type="Proteomes" id="UP000789901">
    <property type="component" value="Unassembled WGS sequence"/>
</dbReference>
<feature type="non-terminal residue" evidence="1">
    <location>
        <position position="1"/>
    </location>
</feature>